<gene>
    <name evidence="1" type="ORF">DBV15_11688</name>
</gene>
<name>A0A4S2JD08_9HYME</name>
<sequence>IRRCASRGVPWENSLFKRGLENTHSPCARTVRSNRVNSQFRSSTSRLSNLGLECLPLAHVPAISLACRIARFACLPAAARECLHILACCTPSALHHHREDRTPRGHHKTIG</sequence>
<reference evidence="1 2" key="1">
    <citation type="journal article" date="2019" name="Philos. Trans. R. Soc. Lond., B, Biol. Sci.">
        <title>Ant behaviour and brain gene expression of defending hosts depend on the ecological success of the intruding social parasite.</title>
        <authorList>
            <person name="Kaur R."/>
            <person name="Stoldt M."/>
            <person name="Jongepier E."/>
            <person name="Feldmeyer B."/>
            <person name="Menzel F."/>
            <person name="Bornberg-Bauer E."/>
            <person name="Foitzik S."/>
        </authorList>
    </citation>
    <scope>NUCLEOTIDE SEQUENCE [LARGE SCALE GENOMIC DNA]</scope>
    <source>
        <tissue evidence="1">Whole body</tissue>
    </source>
</reference>
<accession>A0A4S2JD08</accession>
<dbReference type="EMBL" id="QBLH01003810">
    <property type="protein sequence ID" value="TGZ32846.1"/>
    <property type="molecule type" value="Genomic_DNA"/>
</dbReference>
<organism evidence="1 2">
    <name type="scientific">Temnothorax longispinosus</name>
    <dbReference type="NCBI Taxonomy" id="300112"/>
    <lineage>
        <taxon>Eukaryota</taxon>
        <taxon>Metazoa</taxon>
        <taxon>Ecdysozoa</taxon>
        <taxon>Arthropoda</taxon>
        <taxon>Hexapoda</taxon>
        <taxon>Insecta</taxon>
        <taxon>Pterygota</taxon>
        <taxon>Neoptera</taxon>
        <taxon>Endopterygota</taxon>
        <taxon>Hymenoptera</taxon>
        <taxon>Apocrita</taxon>
        <taxon>Aculeata</taxon>
        <taxon>Formicoidea</taxon>
        <taxon>Formicidae</taxon>
        <taxon>Myrmicinae</taxon>
        <taxon>Temnothorax</taxon>
    </lineage>
</organism>
<feature type="non-terminal residue" evidence="1">
    <location>
        <position position="111"/>
    </location>
</feature>
<dbReference type="AlphaFoldDB" id="A0A4S2JD08"/>
<proteinExistence type="predicted"/>
<evidence type="ECO:0000313" key="1">
    <source>
        <dbReference type="EMBL" id="TGZ32846.1"/>
    </source>
</evidence>
<comment type="caution">
    <text evidence="1">The sequence shown here is derived from an EMBL/GenBank/DDBJ whole genome shotgun (WGS) entry which is preliminary data.</text>
</comment>
<protein>
    <submittedName>
        <fullName evidence="1">Uncharacterized protein</fullName>
    </submittedName>
</protein>
<keyword evidence="2" id="KW-1185">Reference proteome</keyword>
<evidence type="ECO:0000313" key="2">
    <source>
        <dbReference type="Proteomes" id="UP000310200"/>
    </source>
</evidence>
<feature type="non-terminal residue" evidence="1">
    <location>
        <position position="1"/>
    </location>
</feature>
<dbReference type="Proteomes" id="UP000310200">
    <property type="component" value="Unassembled WGS sequence"/>
</dbReference>